<evidence type="ECO:0000256" key="2">
    <source>
        <dbReference type="ARBA" id="ARBA00023054"/>
    </source>
</evidence>
<accession>A0A9W4SIY6</accession>
<dbReference type="InterPro" id="IPR009829">
    <property type="entry name" value="SKA1"/>
</dbReference>
<evidence type="ECO:0000313" key="5">
    <source>
        <dbReference type="Proteomes" id="UP001153678"/>
    </source>
</evidence>
<proteinExistence type="inferred from homology"/>
<dbReference type="PANTHER" id="PTHR28573:SF1">
    <property type="entry name" value="SPINDLE AND KINETOCHORE-ASSOCIATED PROTEIN 1"/>
    <property type="match status" value="1"/>
</dbReference>
<dbReference type="PANTHER" id="PTHR28573">
    <property type="entry name" value="SPINDLE AND KINETOCHORE-ASSOCIATED PROTEIN 1"/>
    <property type="match status" value="1"/>
</dbReference>
<dbReference type="Proteomes" id="UP001153678">
    <property type="component" value="Unassembled WGS sequence"/>
</dbReference>
<dbReference type="GO" id="GO:0007059">
    <property type="term" value="P:chromosome segregation"/>
    <property type="evidence" value="ECO:0007669"/>
    <property type="project" value="InterPro"/>
</dbReference>
<dbReference type="AlphaFoldDB" id="A0A9W4SIY6"/>
<dbReference type="GO" id="GO:0008017">
    <property type="term" value="F:microtubule binding"/>
    <property type="evidence" value="ECO:0007669"/>
    <property type="project" value="InterPro"/>
</dbReference>
<gene>
    <name evidence="4" type="ORF">FWILDA_LOCUS5140</name>
</gene>
<dbReference type="FunFam" id="1.10.10.1890:FF:000002">
    <property type="entry name" value="Spindle and kinetochore-associated protein 1"/>
    <property type="match status" value="1"/>
</dbReference>
<dbReference type="InterPro" id="IPR042031">
    <property type="entry name" value="SKA1_MBD_sf"/>
</dbReference>
<dbReference type="GO" id="GO:0072686">
    <property type="term" value="C:mitotic spindle"/>
    <property type="evidence" value="ECO:0007669"/>
    <property type="project" value="TreeGrafter"/>
</dbReference>
<dbReference type="GO" id="GO:0031110">
    <property type="term" value="P:regulation of microtubule polymerization or depolymerization"/>
    <property type="evidence" value="ECO:0007669"/>
    <property type="project" value="TreeGrafter"/>
</dbReference>
<evidence type="ECO:0000256" key="3">
    <source>
        <dbReference type="SAM" id="Coils"/>
    </source>
</evidence>
<organism evidence="4 5">
    <name type="scientific">Funneliformis geosporum</name>
    <dbReference type="NCBI Taxonomy" id="1117311"/>
    <lineage>
        <taxon>Eukaryota</taxon>
        <taxon>Fungi</taxon>
        <taxon>Fungi incertae sedis</taxon>
        <taxon>Mucoromycota</taxon>
        <taxon>Glomeromycotina</taxon>
        <taxon>Glomeromycetes</taxon>
        <taxon>Glomerales</taxon>
        <taxon>Glomeraceae</taxon>
        <taxon>Funneliformis</taxon>
    </lineage>
</organism>
<comment type="similarity">
    <text evidence="1">Belongs to the SKA1 family.</text>
</comment>
<keyword evidence="5" id="KW-1185">Reference proteome</keyword>
<reference evidence="4" key="1">
    <citation type="submission" date="2022-08" db="EMBL/GenBank/DDBJ databases">
        <authorList>
            <person name="Kallberg Y."/>
            <person name="Tangrot J."/>
            <person name="Rosling A."/>
        </authorList>
    </citation>
    <scope>NUCLEOTIDE SEQUENCE</scope>
    <source>
        <strain evidence="4">Wild A</strain>
    </source>
</reference>
<dbReference type="EMBL" id="CAMKVN010000832">
    <property type="protein sequence ID" value="CAI2171558.1"/>
    <property type="molecule type" value="Genomic_DNA"/>
</dbReference>
<dbReference type="OrthoDB" id="5962at2759"/>
<comment type="caution">
    <text evidence="4">The sequence shown here is derived from an EMBL/GenBank/DDBJ whole genome shotgun (WGS) entry which is preliminary data.</text>
</comment>
<protein>
    <submittedName>
        <fullName evidence="4">19340_t:CDS:1</fullName>
    </submittedName>
</protein>
<sequence>METMIKDFNERTCELKKFMLLRVEGSCEETDEILCELRDSLDELETRVLKMSKFLEEEKIAIEKAKEVKAKLQSQHDHLEWMCQHLPKHLPGNIEPSTFDQTNIHPSNERNEQPQQIVPNHAKGHEQDSLQETDLPVVEENPFYVSTQPTSNTNFVAMGLSYITVSEFKNVPKYIHNNRISRDKVNEAIDDFNKVIQEKYTILKSQHSTLNHKMKQKYWKYKEAENEETRDKDFITENDLKSTNQKIKFKIDAIGRAIISILRHCGRIKEIRGGGQTRYVVLGR</sequence>
<dbReference type="GO" id="GO:0051301">
    <property type="term" value="P:cell division"/>
    <property type="evidence" value="ECO:0007669"/>
    <property type="project" value="InterPro"/>
</dbReference>
<dbReference type="Pfam" id="PF07160">
    <property type="entry name" value="SKA1"/>
    <property type="match status" value="1"/>
</dbReference>
<dbReference type="GO" id="GO:0000940">
    <property type="term" value="C:outer kinetochore"/>
    <property type="evidence" value="ECO:0007669"/>
    <property type="project" value="TreeGrafter"/>
</dbReference>
<feature type="coiled-coil region" evidence="3">
    <location>
        <begin position="55"/>
        <end position="82"/>
    </location>
</feature>
<dbReference type="Gene3D" id="1.10.10.1890">
    <property type="entry name" value="Ska1 microtubule binding domain-like"/>
    <property type="match status" value="1"/>
</dbReference>
<name>A0A9W4SIY6_9GLOM</name>
<evidence type="ECO:0000256" key="1">
    <source>
        <dbReference type="ARBA" id="ARBA00006836"/>
    </source>
</evidence>
<dbReference type="GO" id="GO:0005876">
    <property type="term" value="C:spindle microtubule"/>
    <property type="evidence" value="ECO:0007669"/>
    <property type="project" value="TreeGrafter"/>
</dbReference>
<keyword evidence="2 3" id="KW-0175">Coiled coil</keyword>
<evidence type="ECO:0000313" key="4">
    <source>
        <dbReference type="EMBL" id="CAI2171558.1"/>
    </source>
</evidence>
<dbReference type="GO" id="GO:0000278">
    <property type="term" value="P:mitotic cell cycle"/>
    <property type="evidence" value="ECO:0007669"/>
    <property type="project" value="TreeGrafter"/>
</dbReference>